<keyword evidence="4 6" id="KW-0472">Membrane</keyword>
<dbReference type="EMBL" id="BNJQ01000020">
    <property type="protein sequence ID" value="GHP08448.1"/>
    <property type="molecule type" value="Genomic_DNA"/>
</dbReference>
<dbReference type="Pfam" id="PF08551">
    <property type="entry name" value="DUF1751"/>
    <property type="match status" value="1"/>
</dbReference>
<evidence type="ECO:0000256" key="2">
    <source>
        <dbReference type="ARBA" id="ARBA00022692"/>
    </source>
</evidence>
<dbReference type="SMART" id="SM01160">
    <property type="entry name" value="DUF1751"/>
    <property type="match status" value="1"/>
</dbReference>
<dbReference type="PANTHER" id="PTHR13377">
    <property type="entry name" value="PLACENTAL PROTEIN 6"/>
    <property type="match status" value="1"/>
</dbReference>
<evidence type="ECO:0000256" key="4">
    <source>
        <dbReference type="ARBA" id="ARBA00023136"/>
    </source>
</evidence>
<organism evidence="7 8">
    <name type="scientific">Pycnococcus provasolii</name>
    <dbReference type="NCBI Taxonomy" id="41880"/>
    <lineage>
        <taxon>Eukaryota</taxon>
        <taxon>Viridiplantae</taxon>
        <taxon>Chlorophyta</taxon>
        <taxon>Pseudoscourfieldiophyceae</taxon>
        <taxon>Pseudoscourfieldiales</taxon>
        <taxon>Pycnococcaceae</taxon>
        <taxon>Pycnococcus</taxon>
    </lineage>
</organism>
<dbReference type="GO" id="GO:0016020">
    <property type="term" value="C:membrane"/>
    <property type="evidence" value="ECO:0007669"/>
    <property type="project" value="UniProtKB-SubCell"/>
</dbReference>
<protein>
    <recommendedName>
        <fullName evidence="9">Peptidase S54 rhomboid domain-containing protein</fullName>
    </recommendedName>
</protein>
<dbReference type="GO" id="GO:0006890">
    <property type="term" value="P:retrograde vesicle-mediated transport, Golgi to endoplasmic reticulum"/>
    <property type="evidence" value="ECO:0007669"/>
    <property type="project" value="InterPro"/>
</dbReference>
<name>A0A830HNE7_9CHLO</name>
<keyword evidence="8" id="KW-1185">Reference proteome</keyword>
<feature type="compositionally biased region" description="Low complexity" evidence="5">
    <location>
        <begin position="277"/>
        <end position="291"/>
    </location>
</feature>
<keyword evidence="2 6" id="KW-0812">Transmembrane</keyword>
<feature type="transmembrane region" description="Helical" evidence="6">
    <location>
        <begin position="188"/>
        <end position="205"/>
    </location>
</feature>
<accession>A0A830HNE7</accession>
<feature type="compositionally biased region" description="Basic and acidic residues" evidence="5">
    <location>
        <begin position="303"/>
        <end position="315"/>
    </location>
</feature>
<evidence type="ECO:0000313" key="8">
    <source>
        <dbReference type="Proteomes" id="UP000660262"/>
    </source>
</evidence>
<proteinExistence type="predicted"/>
<feature type="region of interest" description="Disordered" evidence="5">
    <location>
        <begin position="276"/>
        <end position="315"/>
    </location>
</feature>
<reference evidence="7" key="1">
    <citation type="submission" date="2020-10" db="EMBL/GenBank/DDBJ databases">
        <title>Unveiling of a novel bifunctional photoreceptor, Dualchrome1, isolated from a cosmopolitan green alga.</title>
        <authorList>
            <person name="Suzuki S."/>
            <person name="Kawachi M."/>
        </authorList>
    </citation>
    <scope>NUCLEOTIDE SEQUENCE</scope>
    <source>
        <strain evidence="7">NIES 2893</strain>
    </source>
</reference>
<feature type="transmembrane region" description="Helical" evidence="6">
    <location>
        <begin position="113"/>
        <end position="138"/>
    </location>
</feature>
<feature type="transmembrane region" description="Helical" evidence="6">
    <location>
        <begin position="77"/>
        <end position="101"/>
    </location>
</feature>
<comment type="subcellular location">
    <subcellularLocation>
        <location evidence="1">Membrane</location>
        <topology evidence="1">Multi-pass membrane protein</topology>
    </subcellularLocation>
</comment>
<evidence type="ECO:0000313" key="7">
    <source>
        <dbReference type="EMBL" id="GHP08448.1"/>
    </source>
</evidence>
<dbReference type="AlphaFoldDB" id="A0A830HNE7"/>
<feature type="transmembrane region" description="Helical" evidence="6">
    <location>
        <begin position="144"/>
        <end position="167"/>
    </location>
</feature>
<evidence type="ECO:0000256" key="1">
    <source>
        <dbReference type="ARBA" id="ARBA00004141"/>
    </source>
</evidence>
<comment type="caution">
    <text evidence="7">The sequence shown here is derived from an EMBL/GenBank/DDBJ whole genome shotgun (WGS) entry which is preliminary data.</text>
</comment>
<dbReference type="GO" id="GO:0005794">
    <property type="term" value="C:Golgi apparatus"/>
    <property type="evidence" value="ECO:0007669"/>
    <property type="project" value="TreeGrafter"/>
</dbReference>
<dbReference type="PANTHER" id="PTHR13377:SF3">
    <property type="entry name" value="TRANSMEMBRANE PROTEIN 115"/>
    <property type="match status" value="1"/>
</dbReference>
<dbReference type="OrthoDB" id="73612at2759"/>
<dbReference type="Proteomes" id="UP000660262">
    <property type="component" value="Unassembled WGS sequence"/>
</dbReference>
<evidence type="ECO:0000256" key="5">
    <source>
        <dbReference type="SAM" id="MobiDB-lite"/>
    </source>
</evidence>
<evidence type="ECO:0000256" key="3">
    <source>
        <dbReference type="ARBA" id="ARBA00022989"/>
    </source>
</evidence>
<evidence type="ECO:0008006" key="9">
    <source>
        <dbReference type="Google" id="ProtNLM"/>
    </source>
</evidence>
<dbReference type="FunFam" id="1.20.1540.10:FF:000004">
    <property type="entry name" value="Transmembrane protein 115"/>
    <property type="match status" value="1"/>
</dbReference>
<evidence type="ECO:0000256" key="6">
    <source>
        <dbReference type="SAM" id="Phobius"/>
    </source>
</evidence>
<gene>
    <name evidence="7" type="ORF">PPROV_000718700</name>
</gene>
<keyword evidence="3 6" id="KW-1133">Transmembrane helix</keyword>
<dbReference type="InterPro" id="IPR013861">
    <property type="entry name" value="TMEM115/Pdh1/Rbl19"/>
</dbReference>
<sequence>MAASVALQASVYRSLHDAANVLKQLLSTASPTTKGLGIVLCLNCLVGVLVPSAARHLALIPERTLPWKPTNVLTCGYFPYGTGRVAIATTMVDIIALMHFGKLVEPVWGSVEFLRYVVVVNALCGIGTWAAMYVLYVFTLNNFFLFASFGGFHGAVAGLFVATKQVLPEDEPFASVPGLSGLKMRHKHLPFLYGCATLLLCLLHGAQYHHIGLSLFVAFGTFGGWAYLRYFQQLNNLPPGDASDEFAFSTLFPPPLDRFVDLVAELVTSIVQRGRGSTSADSSVSSSTDAVVEAAPTLPPNDPHNRLPGETDDAFQRRLERLQRAEKILAERTRTPSAV</sequence>
<feature type="transmembrane region" description="Helical" evidence="6">
    <location>
        <begin position="211"/>
        <end position="228"/>
    </location>
</feature>
<feature type="transmembrane region" description="Helical" evidence="6">
    <location>
        <begin position="36"/>
        <end position="57"/>
    </location>
</feature>